<dbReference type="EMBL" id="PDUG01000004">
    <property type="protein sequence ID" value="PIC37472.1"/>
    <property type="molecule type" value="Genomic_DNA"/>
</dbReference>
<organism evidence="1 2">
    <name type="scientific">Caenorhabditis nigoni</name>
    <dbReference type="NCBI Taxonomy" id="1611254"/>
    <lineage>
        <taxon>Eukaryota</taxon>
        <taxon>Metazoa</taxon>
        <taxon>Ecdysozoa</taxon>
        <taxon>Nematoda</taxon>
        <taxon>Chromadorea</taxon>
        <taxon>Rhabditida</taxon>
        <taxon>Rhabditina</taxon>
        <taxon>Rhabditomorpha</taxon>
        <taxon>Rhabditoidea</taxon>
        <taxon>Rhabditidae</taxon>
        <taxon>Peloderinae</taxon>
        <taxon>Caenorhabditis</taxon>
    </lineage>
</organism>
<accession>A0A2G5UD52</accession>
<gene>
    <name evidence="1" type="primary">Cnig_chr_IV.g16093</name>
    <name evidence="1" type="ORF">B9Z55_016093</name>
</gene>
<sequence>MGFRNFKFKKVIFRMTNVWVLIVTFVLPIQTVVFPGYPTTFDLQRIREDLQRLSASARSLTPFGSFPIAKQKWDWISKGVPKGNKTRIRFSIFGTVSIRGVQNDLERKNMRGIWMWMESED</sequence>
<reference evidence="2" key="1">
    <citation type="submission" date="2017-10" db="EMBL/GenBank/DDBJ databases">
        <title>Rapid genome shrinkage in a self-fertile nematode reveals novel sperm competition proteins.</title>
        <authorList>
            <person name="Yin D."/>
            <person name="Schwarz E.M."/>
            <person name="Thomas C.G."/>
            <person name="Felde R.L."/>
            <person name="Korf I.F."/>
            <person name="Cutter A.D."/>
            <person name="Schartner C.M."/>
            <person name="Ralston E.J."/>
            <person name="Meyer B.J."/>
            <person name="Haag E.S."/>
        </authorList>
    </citation>
    <scope>NUCLEOTIDE SEQUENCE [LARGE SCALE GENOMIC DNA]</scope>
    <source>
        <strain evidence="2">JU1422</strain>
    </source>
</reference>
<comment type="caution">
    <text evidence="1">The sequence shown here is derived from an EMBL/GenBank/DDBJ whole genome shotgun (WGS) entry which is preliminary data.</text>
</comment>
<name>A0A2G5UD52_9PELO</name>
<dbReference type="AlphaFoldDB" id="A0A2G5UD52"/>
<protein>
    <submittedName>
        <fullName evidence="1">Uncharacterized protein</fullName>
    </submittedName>
</protein>
<evidence type="ECO:0000313" key="1">
    <source>
        <dbReference type="EMBL" id="PIC37472.1"/>
    </source>
</evidence>
<dbReference type="Proteomes" id="UP000230233">
    <property type="component" value="Chromosome IV"/>
</dbReference>
<evidence type="ECO:0000313" key="2">
    <source>
        <dbReference type="Proteomes" id="UP000230233"/>
    </source>
</evidence>
<proteinExistence type="predicted"/>
<keyword evidence="2" id="KW-1185">Reference proteome</keyword>